<evidence type="ECO:0000313" key="4">
    <source>
        <dbReference type="Proteomes" id="UP000887566"/>
    </source>
</evidence>
<keyword evidence="1" id="KW-0597">Phosphoprotein</keyword>
<dbReference type="Pfam" id="PF12736">
    <property type="entry name" value="CABIT"/>
    <property type="match status" value="1"/>
</dbReference>
<feature type="compositionally biased region" description="Polar residues" evidence="2">
    <location>
        <begin position="503"/>
        <end position="515"/>
    </location>
</feature>
<sequence length="640" mass="70819">MSAASVSYILTAAKWAIENDLFLEDFVRRFPLPHTAIVTRGQYMTLGVPNIANPTLKPYVMVHSTQKVRKMLAQLVRVKEGKKKVPTEHRVAIPETFRGYFEILSEDGRPIKCLESIMELCQKFPELCLVRQACKAYIPDGDGELRSLYRTRTVHEGEVLTLVGQFNLKRTVFLRCFDEQGGSVYLKLNQKGKFSPVAQPDAITGVHSMENLMNKRLPLTVRLIHGDCPSQLTKVIGNGPLVLQLNSVFIDELAIICSLQREETLFHAVPLKAHIRLAPALNHQQLKSRPEFADVVEQCDSACTDILDRVLVYNDFLLSDTVGGGEEQTVSCPPAAPPVADEEIDQLYDYIRGLAPLPKDSKYNKSRSSASKKHAFKPPPPPIETIPSRKSTHSGSSTSSKVQLQVEIRQHPSATTAAPPYPPATTTTTTTTTTIGNGPPPIGGVSKAARRNSPPTNEPKSNNRSVSVSVDRRSIDRSTVASGRTDARSPPTSASVADRQRRLSQSTDKLAQSPPTRYRVSPPPSSDEEEEPAWKNNGAGPAGRRRPLSMVLPDNVAFYAMQHPYAPMRPPMPPAMAFAPMYRPQQSMYQSMAAMPTSDSEKMAMAGAYGFPVLRSAVYPRYTPRYCHPPVMRHPMYRPV</sequence>
<dbReference type="InterPro" id="IPR025946">
    <property type="entry name" value="CABIT_dom"/>
</dbReference>
<name>A0A914W4K7_9BILA</name>
<dbReference type="PANTHER" id="PTHR14454:SF11">
    <property type="entry name" value="SERRANO, ISOFORM F"/>
    <property type="match status" value="1"/>
</dbReference>
<feature type="region of interest" description="Disordered" evidence="2">
    <location>
        <begin position="359"/>
        <end position="547"/>
    </location>
</feature>
<feature type="compositionally biased region" description="Low complexity" evidence="2">
    <location>
        <begin position="414"/>
        <end position="434"/>
    </location>
</feature>
<evidence type="ECO:0000256" key="1">
    <source>
        <dbReference type="ARBA" id="ARBA00022553"/>
    </source>
</evidence>
<reference evidence="5" key="1">
    <citation type="submission" date="2022-11" db="UniProtKB">
        <authorList>
            <consortium name="WormBaseParasite"/>
        </authorList>
    </citation>
    <scope>IDENTIFICATION</scope>
</reference>
<dbReference type="AlphaFoldDB" id="A0A914W4K7"/>
<dbReference type="PANTHER" id="PTHR14454">
    <property type="entry name" value="GRB2-ASSOCIATED AND REGULATOR OF MAPK PROTEIN FAMILY MEMBER"/>
    <property type="match status" value="1"/>
</dbReference>
<organism evidence="4 5">
    <name type="scientific">Plectus sambesii</name>
    <dbReference type="NCBI Taxonomy" id="2011161"/>
    <lineage>
        <taxon>Eukaryota</taxon>
        <taxon>Metazoa</taxon>
        <taxon>Ecdysozoa</taxon>
        <taxon>Nematoda</taxon>
        <taxon>Chromadorea</taxon>
        <taxon>Plectida</taxon>
        <taxon>Plectina</taxon>
        <taxon>Plectoidea</taxon>
        <taxon>Plectidae</taxon>
        <taxon>Plectus</taxon>
    </lineage>
</organism>
<proteinExistence type="predicted"/>
<evidence type="ECO:0000259" key="3">
    <source>
        <dbReference type="Pfam" id="PF12736"/>
    </source>
</evidence>
<dbReference type="WBParaSite" id="PSAMB.scaffold3224size19209.g20777.t1">
    <property type="protein sequence ID" value="PSAMB.scaffold3224size19209.g20777.t1"/>
    <property type="gene ID" value="PSAMB.scaffold3224size19209.g20777"/>
</dbReference>
<dbReference type="InterPro" id="IPR052281">
    <property type="entry name" value="GAREM"/>
</dbReference>
<feature type="domain" description="CABIT" evidence="3">
    <location>
        <begin position="32"/>
        <end position="291"/>
    </location>
</feature>
<protein>
    <submittedName>
        <fullName evidence="5">CABIT domain-containing protein</fullName>
    </submittedName>
</protein>
<dbReference type="Proteomes" id="UP000887566">
    <property type="component" value="Unplaced"/>
</dbReference>
<evidence type="ECO:0000256" key="2">
    <source>
        <dbReference type="SAM" id="MobiDB-lite"/>
    </source>
</evidence>
<accession>A0A914W4K7</accession>
<evidence type="ECO:0000313" key="5">
    <source>
        <dbReference type="WBParaSite" id="PSAMB.scaffold3224size19209.g20777.t1"/>
    </source>
</evidence>
<keyword evidence="4" id="KW-1185">Reference proteome</keyword>